<dbReference type="EMBL" id="VDGV01000015">
    <property type="protein sequence ID" value="TNG93014.1"/>
    <property type="molecule type" value="Genomic_DNA"/>
</dbReference>
<evidence type="ECO:0000256" key="1">
    <source>
        <dbReference type="ARBA" id="ARBA00004651"/>
    </source>
</evidence>
<evidence type="ECO:0000256" key="6">
    <source>
        <dbReference type="ARBA" id="ARBA00023136"/>
    </source>
</evidence>
<protein>
    <recommendedName>
        <fullName evidence="7">UPF0056 membrane protein</fullName>
    </recommendedName>
</protein>
<dbReference type="NCBIfam" id="TIGR00427">
    <property type="entry name" value="NAAT family transporter"/>
    <property type="match status" value="1"/>
</dbReference>
<feature type="transmembrane region" description="Helical" evidence="7">
    <location>
        <begin position="77"/>
        <end position="94"/>
    </location>
</feature>
<evidence type="ECO:0000256" key="3">
    <source>
        <dbReference type="ARBA" id="ARBA00022475"/>
    </source>
</evidence>
<sequence>MMLDFNYSIYIQFFIGLVAVVNPFGVLPIFVGMTSNQYEAQRNRTNLTMCISVAVILLTSLYLGQIILNLFNISLNAFRIAGGILIVSIAMSMISGKLGEQKQNKEEKSADLSDYGNIAVVPLAMPIMAGPGTISSTIVWASRYHSWLDFIGFTLAILLFSVFCYFLFRSAPFVVKTLGNTGSNVVTRIMGVILMALGIEVAAAGIGNLFPGLVNG</sequence>
<evidence type="ECO:0000256" key="4">
    <source>
        <dbReference type="ARBA" id="ARBA00022692"/>
    </source>
</evidence>
<dbReference type="PANTHER" id="PTHR33508:SF1">
    <property type="entry name" value="UPF0056 MEMBRANE PROTEIN YHCE"/>
    <property type="match status" value="1"/>
</dbReference>
<feature type="transmembrane region" description="Helical" evidence="7">
    <location>
        <begin position="47"/>
        <end position="71"/>
    </location>
</feature>
<evidence type="ECO:0000313" key="9">
    <source>
        <dbReference type="Proteomes" id="UP000305526"/>
    </source>
</evidence>
<evidence type="ECO:0000256" key="7">
    <source>
        <dbReference type="RuleBase" id="RU362048"/>
    </source>
</evidence>
<keyword evidence="6 7" id="KW-0472">Membrane</keyword>
<dbReference type="NCBIfam" id="NF008320">
    <property type="entry name" value="PRK11111.1"/>
    <property type="match status" value="1"/>
</dbReference>
<name>A0ABY2XWK6_9PAST</name>
<evidence type="ECO:0000256" key="2">
    <source>
        <dbReference type="ARBA" id="ARBA00009784"/>
    </source>
</evidence>
<dbReference type="Pfam" id="PF01914">
    <property type="entry name" value="MarC"/>
    <property type="match status" value="1"/>
</dbReference>
<proteinExistence type="inferred from homology"/>
<comment type="subcellular location">
    <subcellularLocation>
        <location evidence="1 7">Cell membrane</location>
        <topology evidence="1 7">Multi-pass membrane protein</topology>
    </subcellularLocation>
</comment>
<feature type="transmembrane region" description="Helical" evidence="7">
    <location>
        <begin position="12"/>
        <end position="35"/>
    </location>
</feature>
<comment type="caution">
    <text evidence="8">The sequence shown here is derived from an EMBL/GenBank/DDBJ whole genome shotgun (WGS) entry which is preliminary data.</text>
</comment>
<keyword evidence="9" id="KW-1185">Reference proteome</keyword>
<keyword evidence="4 7" id="KW-0812">Transmembrane</keyword>
<evidence type="ECO:0000256" key="5">
    <source>
        <dbReference type="ARBA" id="ARBA00022989"/>
    </source>
</evidence>
<dbReference type="PANTHER" id="PTHR33508">
    <property type="entry name" value="UPF0056 MEMBRANE PROTEIN YHCE"/>
    <property type="match status" value="1"/>
</dbReference>
<evidence type="ECO:0000313" key="8">
    <source>
        <dbReference type="EMBL" id="TNG93014.1"/>
    </source>
</evidence>
<gene>
    <name evidence="8" type="ORF">FHQ21_02735</name>
</gene>
<feature type="transmembrane region" description="Helical" evidence="7">
    <location>
        <begin position="189"/>
        <end position="210"/>
    </location>
</feature>
<comment type="similarity">
    <text evidence="2 7">Belongs to the UPF0056 (MarC) family.</text>
</comment>
<keyword evidence="3" id="KW-1003">Cell membrane</keyword>
<keyword evidence="5 7" id="KW-1133">Transmembrane helix</keyword>
<feature type="transmembrane region" description="Helical" evidence="7">
    <location>
        <begin position="147"/>
        <end position="168"/>
    </location>
</feature>
<organism evidence="8 9">
    <name type="scientific">Testudinibacter aquarius</name>
    <dbReference type="NCBI Taxonomy" id="1524974"/>
    <lineage>
        <taxon>Bacteria</taxon>
        <taxon>Pseudomonadati</taxon>
        <taxon>Pseudomonadota</taxon>
        <taxon>Gammaproteobacteria</taxon>
        <taxon>Pasteurellales</taxon>
        <taxon>Pasteurellaceae</taxon>
        <taxon>Testudinibacter</taxon>
    </lineage>
</organism>
<reference evidence="8 9" key="1">
    <citation type="submission" date="2019-05" db="EMBL/GenBank/DDBJ databases">
        <title>Pasteurellaceae isolates from reptiles.</title>
        <authorList>
            <person name="Bojesen A.M."/>
            <person name="Lund E."/>
        </authorList>
    </citation>
    <scope>NUCLEOTIDE SEQUENCE [LARGE SCALE GENOMIC DNA]</scope>
    <source>
        <strain evidence="8 9">ELNT2x</strain>
    </source>
</reference>
<accession>A0ABY2XWK6</accession>
<dbReference type="InterPro" id="IPR002771">
    <property type="entry name" value="Multi_antbiot-R_MarC"/>
</dbReference>
<feature type="transmembrane region" description="Helical" evidence="7">
    <location>
        <begin position="115"/>
        <end position="141"/>
    </location>
</feature>
<dbReference type="Proteomes" id="UP000305526">
    <property type="component" value="Unassembled WGS sequence"/>
</dbReference>